<accession>A0ACC3SRP1</accession>
<reference evidence="2" key="1">
    <citation type="journal article" date="2024" name="Front. Bioeng. Biotechnol.">
        <title>Genome-scale model development and genomic sequencing of the oleaginous clade Lipomyces.</title>
        <authorList>
            <person name="Czajka J.J."/>
            <person name="Han Y."/>
            <person name="Kim J."/>
            <person name="Mondo S.J."/>
            <person name="Hofstad B.A."/>
            <person name="Robles A."/>
            <person name="Haridas S."/>
            <person name="Riley R."/>
            <person name="LaButti K."/>
            <person name="Pangilinan J."/>
            <person name="Andreopoulos W."/>
            <person name="Lipzen A."/>
            <person name="Yan J."/>
            <person name="Wang M."/>
            <person name="Ng V."/>
            <person name="Grigoriev I.V."/>
            <person name="Spatafora J.W."/>
            <person name="Magnuson J.K."/>
            <person name="Baker S.E."/>
            <person name="Pomraning K.R."/>
        </authorList>
    </citation>
    <scope>NUCLEOTIDE SEQUENCE [LARGE SCALE GENOMIC DNA]</scope>
    <source>
        <strain evidence="2">CBS 7786</strain>
    </source>
</reference>
<evidence type="ECO:0000313" key="1">
    <source>
        <dbReference type="EMBL" id="KAK9234036.1"/>
    </source>
</evidence>
<dbReference type="Proteomes" id="UP001433508">
    <property type="component" value="Unassembled WGS sequence"/>
</dbReference>
<comment type="caution">
    <text evidence="1">The sequence shown here is derived from an EMBL/GenBank/DDBJ whole genome shotgun (WGS) entry which is preliminary data.</text>
</comment>
<name>A0ACC3SRP1_LIPKO</name>
<proteinExistence type="predicted"/>
<keyword evidence="2" id="KW-1185">Reference proteome</keyword>
<organism evidence="1 2">
    <name type="scientific">Lipomyces kononenkoae</name>
    <name type="common">Yeast</name>
    <dbReference type="NCBI Taxonomy" id="34357"/>
    <lineage>
        <taxon>Eukaryota</taxon>
        <taxon>Fungi</taxon>
        <taxon>Dikarya</taxon>
        <taxon>Ascomycota</taxon>
        <taxon>Saccharomycotina</taxon>
        <taxon>Lipomycetes</taxon>
        <taxon>Lipomycetales</taxon>
        <taxon>Lipomycetaceae</taxon>
        <taxon>Lipomyces</taxon>
    </lineage>
</organism>
<protein>
    <submittedName>
        <fullName evidence="1">Uncharacterized protein</fullName>
    </submittedName>
</protein>
<sequence>MILGFCSLSVVVFSLVVVASLSSRCLFGHYGLGLISDVVCSVSSRMSSSRSFLGVVGCQPLALFSGVVLSTSSLMSSFRSLLVCHRFFSFLGLSSVSFFSCFSLFGVLLALATLVLVTATLSRWHVLSQPVGHK</sequence>
<dbReference type="EMBL" id="MU971527">
    <property type="protein sequence ID" value="KAK9234036.1"/>
    <property type="molecule type" value="Genomic_DNA"/>
</dbReference>
<evidence type="ECO:0000313" key="2">
    <source>
        <dbReference type="Proteomes" id="UP001433508"/>
    </source>
</evidence>
<gene>
    <name evidence="1" type="ORF">V1525DRAFT_414364</name>
</gene>